<reference evidence="2 3" key="1">
    <citation type="submission" date="2012-04" db="EMBL/GenBank/DDBJ databases">
        <title>The Genome Sequence of Saprolegnia declina VS20.</title>
        <authorList>
            <consortium name="The Broad Institute Genome Sequencing Platform"/>
            <person name="Russ C."/>
            <person name="Nusbaum C."/>
            <person name="Tyler B."/>
            <person name="van West P."/>
            <person name="Dieguez-Uribeondo J."/>
            <person name="de Bruijn I."/>
            <person name="Tripathy S."/>
            <person name="Jiang R."/>
            <person name="Young S.K."/>
            <person name="Zeng Q."/>
            <person name="Gargeya S."/>
            <person name="Fitzgerald M."/>
            <person name="Haas B."/>
            <person name="Abouelleil A."/>
            <person name="Alvarado L."/>
            <person name="Arachchi H.M."/>
            <person name="Berlin A."/>
            <person name="Chapman S.B."/>
            <person name="Goldberg J."/>
            <person name="Griggs A."/>
            <person name="Gujja S."/>
            <person name="Hansen M."/>
            <person name="Howarth C."/>
            <person name="Imamovic A."/>
            <person name="Larimer J."/>
            <person name="McCowen C."/>
            <person name="Montmayeur A."/>
            <person name="Murphy C."/>
            <person name="Neiman D."/>
            <person name="Pearson M."/>
            <person name="Priest M."/>
            <person name="Roberts A."/>
            <person name="Saif S."/>
            <person name="Shea T."/>
            <person name="Sisk P."/>
            <person name="Sykes S."/>
            <person name="Wortman J."/>
            <person name="Nusbaum C."/>
            <person name="Birren B."/>
        </authorList>
    </citation>
    <scope>NUCLEOTIDE SEQUENCE [LARGE SCALE GENOMIC DNA]</scope>
    <source>
        <strain evidence="2 3">VS20</strain>
    </source>
</reference>
<keyword evidence="3" id="KW-1185">Reference proteome</keyword>
<accession>T0PXL5</accession>
<gene>
    <name evidence="2" type="ORF">SDRG_11861</name>
</gene>
<protein>
    <submittedName>
        <fullName evidence="2">Uncharacterized protein</fullName>
    </submittedName>
</protein>
<dbReference type="GeneID" id="19952588"/>
<dbReference type="RefSeq" id="XP_008616137.1">
    <property type="nucleotide sequence ID" value="XM_008617915.1"/>
</dbReference>
<feature type="region of interest" description="Disordered" evidence="1">
    <location>
        <begin position="43"/>
        <end position="118"/>
    </location>
</feature>
<dbReference type="VEuPathDB" id="FungiDB:SDRG_11861"/>
<dbReference type="AlphaFoldDB" id="T0PXL5"/>
<dbReference type="OMA" id="EALDTCM"/>
<organism evidence="2 3">
    <name type="scientific">Saprolegnia diclina (strain VS20)</name>
    <dbReference type="NCBI Taxonomy" id="1156394"/>
    <lineage>
        <taxon>Eukaryota</taxon>
        <taxon>Sar</taxon>
        <taxon>Stramenopiles</taxon>
        <taxon>Oomycota</taxon>
        <taxon>Saprolegniomycetes</taxon>
        <taxon>Saprolegniales</taxon>
        <taxon>Saprolegniaceae</taxon>
        <taxon>Saprolegnia</taxon>
    </lineage>
</organism>
<dbReference type="EMBL" id="JH767176">
    <property type="protein sequence ID" value="EQC30284.1"/>
    <property type="molecule type" value="Genomic_DNA"/>
</dbReference>
<evidence type="ECO:0000256" key="1">
    <source>
        <dbReference type="SAM" id="MobiDB-lite"/>
    </source>
</evidence>
<dbReference type="InParanoid" id="T0PXL5"/>
<feature type="compositionally biased region" description="Basic and acidic residues" evidence="1">
    <location>
        <begin position="60"/>
        <end position="77"/>
    </location>
</feature>
<evidence type="ECO:0000313" key="2">
    <source>
        <dbReference type="EMBL" id="EQC30284.1"/>
    </source>
</evidence>
<dbReference type="OrthoDB" id="10402466at2759"/>
<feature type="compositionally biased region" description="Basic and acidic residues" evidence="1">
    <location>
        <begin position="109"/>
        <end position="118"/>
    </location>
</feature>
<proteinExistence type="predicted"/>
<dbReference type="Proteomes" id="UP000030762">
    <property type="component" value="Unassembled WGS sequence"/>
</dbReference>
<name>T0PXL5_SAPDV</name>
<sequence>MASPLNLHDTTISAEAAATLAQEMATTMGSDASLTEALDTCMGFLDGGNMEPEALDEDVDGARTTKPDDETPASDDHKRKRANNDDDSTPTKMHRQAQTIDVPVDESGTEIKEVEASA</sequence>
<evidence type="ECO:0000313" key="3">
    <source>
        <dbReference type="Proteomes" id="UP000030762"/>
    </source>
</evidence>